<dbReference type="AlphaFoldDB" id="A0A9Q1D0Q8"/>
<sequence length="81" mass="8925">MSEEKEQSSGVRIGQAACRAEFRALRRTRPGPRRACLRVSRDNKNRFPVVPHVENISGVVDAGSLYRAVDCLQACDPSDPA</sequence>
<accession>A0A9Q1D0Q8</accession>
<reference evidence="1" key="1">
    <citation type="journal article" date="2023" name="Science">
        <title>Genome structures resolve the early diversification of teleost fishes.</title>
        <authorList>
            <person name="Parey E."/>
            <person name="Louis A."/>
            <person name="Montfort J."/>
            <person name="Bouchez O."/>
            <person name="Roques C."/>
            <person name="Iampietro C."/>
            <person name="Lluch J."/>
            <person name="Castinel A."/>
            <person name="Donnadieu C."/>
            <person name="Desvignes T."/>
            <person name="Floi Bucao C."/>
            <person name="Jouanno E."/>
            <person name="Wen M."/>
            <person name="Mejri S."/>
            <person name="Dirks R."/>
            <person name="Jansen H."/>
            <person name="Henkel C."/>
            <person name="Chen W.J."/>
            <person name="Zahm M."/>
            <person name="Cabau C."/>
            <person name="Klopp C."/>
            <person name="Thompson A.W."/>
            <person name="Robinson-Rechavi M."/>
            <person name="Braasch I."/>
            <person name="Lecointre G."/>
            <person name="Bobe J."/>
            <person name="Postlethwait J.H."/>
            <person name="Berthelot C."/>
            <person name="Roest Crollius H."/>
            <person name="Guiguen Y."/>
        </authorList>
    </citation>
    <scope>NUCLEOTIDE SEQUENCE</scope>
    <source>
        <strain evidence="1">Concon-B</strain>
    </source>
</reference>
<comment type="caution">
    <text evidence="1">The sequence shown here is derived from an EMBL/GenBank/DDBJ whole genome shotgun (WGS) entry which is preliminary data.</text>
</comment>
<protein>
    <submittedName>
        <fullName evidence="1">Uncharacterized protein</fullName>
    </submittedName>
</protein>
<gene>
    <name evidence="1" type="ORF">COCON_G00211580</name>
</gene>
<name>A0A9Q1D0Q8_CONCO</name>
<keyword evidence="2" id="KW-1185">Reference proteome</keyword>
<evidence type="ECO:0000313" key="2">
    <source>
        <dbReference type="Proteomes" id="UP001152803"/>
    </source>
</evidence>
<dbReference type="Proteomes" id="UP001152803">
    <property type="component" value="Unassembled WGS sequence"/>
</dbReference>
<organism evidence="1 2">
    <name type="scientific">Conger conger</name>
    <name type="common">Conger eel</name>
    <name type="synonym">Muraena conger</name>
    <dbReference type="NCBI Taxonomy" id="82655"/>
    <lineage>
        <taxon>Eukaryota</taxon>
        <taxon>Metazoa</taxon>
        <taxon>Chordata</taxon>
        <taxon>Craniata</taxon>
        <taxon>Vertebrata</taxon>
        <taxon>Euteleostomi</taxon>
        <taxon>Actinopterygii</taxon>
        <taxon>Neopterygii</taxon>
        <taxon>Teleostei</taxon>
        <taxon>Anguilliformes</taxon>
        <taxon>Congridae</taxon>
        <taxon>Conger</taxon>
    </lineage>
</organism>
<evidence type="ECO:0000313" key="1">
    <source>
        <dbReference type="EMBL" id="KAJ8254546.1"/>
    </source>
</evidence>
<proteinExistence type="predicted"/>
<dbReference type="EMBL" id="JAFJMO010000016">
    <property type="protein sequence ID" value="KAJ8254546.1"/>
    <property type="molecule type" value="Genomic_DNA"/>
</dbReference>